<feature type="chain" id="PRO_5003839822" evidence="1">
    <location>
        <begin position="21"/>
        <end position="191"/>
    </location>
</feature>
<accession>K0R0K9</accession>
<keyword evidence="1" id="KW-0732">Signal</keyword>
<evidence type="ECO:0000313" key="3">
    <source>
        <dbReference type="Proteomes" id="UP000266841"/>
    </source>
</evidence>
<gene>
    <name evidence="2" type="ORF">THAOC_35663</name>
</gene>
<name>K0R0K9_THAOC</name>
<dbReference type="AlphaFoldDB" id="K0R0K9"/>
<dbReference type="eggNOG" id="ENOG502SGGG">
    <property type="taxonomic scope" value="Eukaryota"/>
</dbReference>
<reference evidence="2 3" key="1">
    <citation type="journal article" date="2012" name="Genome Biol.">
        <title>Genome and low-iron response of an oceanic diatom adapted to chronic iron limitation.</title>
        <authorList>
            <person name="Lommer M."/>
            <person name="Specht M."/>
            <person name="Roy A.S."/>
            <person name="Kraemer L."/>
            <person name="Andreson R."/>
            <person name="Gutowska M.A."/>
            <person name="Wolf J."/>
            <person name="Bergner S.V."/>
            <person name="Schilhabel M.B."/>
            <person name="Klostermeier U.C."/>
            <person name="Beiko R.G."/>
            <person name="Rosenstiel P."/>
            <person name="Hippler M."/>
            <person name="Laroche J."/>
        </authorList>
    </citation>
    <scope>NUCLEOTIDE SEQUENCE [LARGE SCALE GENOMIC DNA]</scope>
    <source>
        <strain evidence="2 3">CCMP1005</strain>
    </source>
</reference>
<feature type="signal peptide" evidence="1">
    <location>
        <begin position="1"/>
        <end position="20"/>
    </location>
</feature>
<sequence length="191" mass="20787">MKGLATTVASLLLLTASSDSFPSGQEGLLLKINFDVPPREEEKALQSVQLSLTAKTYTKSFPFSAVLPVQPLTYIPEVDEDGSPSVRVSFLRKKTDLKSGVDGGVLFSCKVVDECDGDEEEMLEGSGMPQTSRAIQLCAHRITEGQTVAKIFSEKQIVQAFVNGIDEPKGNQLLESNGIVVKSLFHIWLLK</sequence>
<evidence type="ECO:0000313" key="2">
    <source>
        <dbReference type="EMBL" id="EJK45708.1"/>
    </source>
</evidence>
<dbReference type="OrthoDB" id="44639at2759"/>
<keyword evidence="3" id="KW-1185">Reference proteome</keyword>
<dbReference type="Proteomes" id="UP000266841">
    <property type="component" value="Unassembled WGS sequence"/>
</dbReference>
<protein>
    <submittedName>
        <fullName evidence="2">Uncharacterized protein</fullName>
    </submittedName>
</protein>
<evidence type="ECO:0000256" key="1">
    <source>
        <dbReference type="SAM" id="SignalP"/>
    </source>
</evidence>
<organism evidence="2 3">
    <name type="scientific">Thalassiosira oceanica</name>
    <name type="common">Marine diatom</name>
    <dbReference type="NCBI Taxonomy" id="159749"/>
    <lineage>
        <taxon>Eukaryota</taxon>
        <taxon>Sar</taxon>
        <taxon>Stramenopiles</taxon>
        <taxon>Ochrophyta</taxon>
        <taxon>Bacillariophyta</taxon>
        <taxon>Coscinodiscophyceae</taxon>
        <taxon>Thalassiosirophycidae</taxon>
        <taxon>Thalassiosirales</taxon>
        <taxon>Thalassiosiraceae</taxon>
        <taxon>Thalassiosira</taxon>
    </lineage>
</organism>
<proteinExistence type="predicted"/>
<dbReference type="EMBL" id="AGNL01048310">
    <property type="protein sequence ID" value="EJK45708.1"/>
    <property type="molecule type" value="Genomic_DNA"/>
</dbReference>
<comment type="caution">
    <text evidence="2">The sequence shown here is derived from an EMBL/GenBank/DDBJ whole genome shotgun (WGS) entry which is preliminary data.</text>
</comment>
<dbReference type="OMA" id="CKVVDEC"/>